<comment type="caution">
    <text evidence="2">The sequence shown here is derived from an EMBL/GenBank/DDBJ whole genome shotgun (WGS) entry which is preliminary data.</text>
</comment>
<gene>
    <name evidence="2" type="ORF">AS156_11995</name>
</gene>
<feature type="transmembrane region" description="Helical" evidence="1">
    <location>
        <begin position="36"/>
        <end position="55"/>
    </location>
</feature>
<dbReference type="OrthoDB" id="7998839at2"/>
<keyword evidence="1" id="KW-1133">Transmembrane helix</keyword>
<accession>A0A125Q7P8</accession>
<keyword evidence="3" id="KW-1185">Reference proteome</keyword>
<evidence type="ECO:0000313" key="3">
    <source>
        <dbReference type="Proteomes" id="UP000057737"/>
    </source>
</evidence>
<keyword evidence="1" id="KW-0472">Membrane</keyword>
<evidence type="ECO:0000256" key="1">
    <source>
        <dbReference type="SAM" id="Phobius"/>
    </source>
</evidence>
<sequence>MVATMSQSAFDPFGEPVPAIDPSIARGRASTWLKTAGTSLFWVLVVGIVLARAVYFEPGVFNFEHAVAWAQGLFAAL</sequence>
<proteinExistence type="predicted"/>
<dbReference type="AlphaFoldDB" id="A0A125Q7P8"/>
<protein>
    <submittedName>
        <fullName evidence="2">Uncharacterized protein</fullName>
    </submittedName>
</protein>
<dbReference type="Proteomes" id="UP000057737">
    <property type="component" value="Unassembled WGS sequence"/>
</dbReference>
<organism evidence="2 3">
    <name type="scientific">Bradyrhizobium macuxiense</name>
    <dbReference type="NCBI Taxonomy" id="1755647"/>
    <lineage>
        <taxon>Bacteria</taxon>
        <taxon>Pseudomonadati</taxon>
        <taxon>Pseudomonadota</taxon>
        <taxon>Alphaproteobacteria</taxon>
        <taxon>Hyphomicrobiales</taxon>
        <taxon>Nitrobacteraceae</taxon>
        <taxon>Bradyrhizobium</taxon>
    </lineage>
</organism>
<name>A0A125Q7P8_9BRAD</name>
<keyword evidence="1" id="KW-0812">Transmembrane</keyword>
<reference evidence="2 3" key="1">
    <citation type="submission" date="2015-11" db="EMBL/GenBank/DDBJ databases">
        <title>Draft Genome Sequence of the Strain BR 10303 (Bradyrhizobium sp.) isolated from nodules of Centrolobium paraense.</title>
        <authorList>
            <person name="Zelli J.E."/>
            <person name="Simoes-Araujo J.L."/>
            <person name="Barauna A.C."/>
            <person name="Silva K."/>
        </authorList>
    </citation>
    <scope>NUCLEOTIDE SEQUENCE [LARGE SCALE GENOMIC DNA]</scope>
    <source>
        <strain evidence="2 3">BR 10303</strain>
    </source>
</reference>
<evidence type="ECO:0000313" key="2">
    <source>
        <dbReference type="EMBL" id="KWV51801.1"/>
    </source>
</evidence>
<dbReference type="EMBL" id="LNCU01000088">
    <property type="protein sequence ID" value="KWV51801.1"/>
    <property type="molecule type" value="Genomic_DNA"/>
</dbReference>